<dbReference type="Pfam" id="PF04082">
    <property type="entry name" value="Fungal_trans"/>
    <property type="match status" value="1"/>
</dbReference>
<feature type="region of interest" description="Disordered" evidence="6">
    <location>
        <begin position="639"/>
        <end position="683"/>
    </location>
</feature>
<dbReference type="PANTHER" id="PTHR47171">
    <property type="entry name" value="FARA-RELATED"/>
    <property type="match status" value="1"/>
</dbReference>
<keyword evidence="5" id="KW-0539">Nucleus</keyword>
<gene>
    <name evidence="8" type="ORF">IWX46DRAFT_583657</name>
</gene>
<evidence type="ECO:0000256" key="6">
    <source>
        <dbReference type="SAM" id="MobiDB-lite"/>
    </source>
</evidence>
<keyword evidence="4" id="KW-0804">Transcription</keyword>
<evidence type="ECO:0000256" key="4">
    <source>
        <dbReference type="ARBA" id="ARBA00023163"/>
    </source>
</evidence>
<dbReference type="InterPro" id="IPR001138">
    <property type="entry name" value="Zn2Cys6_DnaBD"/>
</dbReference>
<keyword evidence="9" id="KW-1185">Reference proteome</keyword>
<evidence type="ECO:0000313" key="9">
    <source>
        <dbReference type="Proteomes" id="UP001365128"/>
    </source>
</evidence>
<protein>
    <submittedName>
        <fullName evidence="8">Fungal-specific transcription factor domain-containing protein</fullName>
    </submittedName>
</protein>
<evidence type="ECO:0000259" key="7">
    <source>
        <dbReference type="SMART" id="SM00906"/>
    </source>
</evidence>
<sequence length="729" mass="78921">MSSMITFAANNELFRKRKRVHKACDSCKKRRKRCIHTFDEDDDHASTNPGGASTEATEDAQESSSAAAEGSSAVRQPGHPVDLMGRGHDDGRRAPPPRFIGYLSPEAVMSGHIREPISGEKVGGWVTTTHETEGSTTEKDQNGTPPNVTVQNAEESLIKSALQSYLDAVGVSTMPDAQSADVLLAVYFEYVNPLLPVVDQKTFYDRKHSGDGSRMLLQAMCLVASRHEGIAHHLYLSNNPNLLAPREFAKKLYAAIVAGLHANLEKDRITIIQVLTLISLYSEGVDGADAASMHLVQAIHHAHTIGLQFGRQQNNEKSEAMEKLFWCLWSLDKINATIHGRPQYMHERDNQLENWTAKPERRRTPFAIWLVLAAILDRVIELYRPGCDPSITGLEDVFPGFEDIIGEIGDQLKGPIVAALELFYHAVAMASHKSRSITDPVRSTPSSVRQSLSAVRVISILSNEFPSDLPPLPIVPYALALAMTVAYRQFRRSKLQGHKNRAKEDFKNCCKLLEKLRATWWTAGCMADLGAAALKQADRSTNRRQQQQESRTAATNVWKAGTASHPHSRDAGASMPPSKTLPDPSSLSSSSSSSSSAPPAVPGAPHHVGAVNLDPSQSASASPPIPTLPPVSVPSMLAAAPQPAISSERGGTSAPLASTTASTPAAIPSGTEHTPASSLSGEFNNESPDWLNFDNAFENMDTLLGSGGADLSTELLRGLDWDWTLRTGA</sequence>
<dbReference type="SMART" id="SM00906">
    <property type="entry name" value="Fungal_trans"/>
    <property type="match status" value="1"/>
</dbReference>
<feature type="compositionally biased region" description="Polar residues" evidence="6">
    <location>
        <begin position="672"/>
        <end position="683"/>
    </location>
</feature>
<evidence type="ECO:0000256" key="5">
    <source>
        <dbReference type="ARBA" id="ARBA00023242"/>
    </source>
</evidence>
<feature type="compositionally biased region" description="Low complexity" evidence="6">
    <location>
        <begin position="650"/>
        <end position="671"/>
    </location>
</feature>
<comment type="caution">
    <text evidence="8">The sequence shown here is derived from an EMBL/GenBank/DDBJ whole genome shotgun (WGS) entry which is preliminary data.</text>
</comment>
<reference evidence="8 9" key="1">
    <citation type="submission" date="2024-04" db="EMBL/GenBank/DDBJ databases">
        <title>Phyllosticta paracitricarpa is synonymous to the EU quarantine fungus P. citricarpa based on phylogenomic analyses.</title>
        <authorList>
            <consortium name="Lawrence Berkeley National Laboratory"/>
            <person name="Van Ingen-Buijs V.A."/>
            <person name="Van Westerhoven A.C."/>
            <person name="Haridas S."/>
            <person name="Skiadas P."/>
            <person name="Martin F."/>
            <person name="Groenewald J.Z."/>
            <person name="Crous P.W."/>
            <person name="Seidl M.F."/>
        </authorList>
    </citation>
    <scope>NUCLEOTIDE SEQUENCE [LARGE SCALE GENOMIC DNA]</scope>
    <source>
        <strain evidence="8 9">CBS 122670</strain>
    </source>
</reference>
<evidence type="ECO:0000256" key="3">
    <source>
        <dbReference type="ARBA" id="ARBA00023125"/>
    </source>
</evidence>
<feature type="compositionally biased region" description="Low complexity" evidence="6">
    <location>
        <begin position="576"/>
        <end position="598"/>
    </location>
</feature>
<dbReference type="InterPro" id="IPR052073">
    <property type="entry name" value="Amide_Lactam_Regulators"/>
</dbReference>
<dbReference type="Proteomes" id="UP001365128">
    <property type="component" value="Unassembled WGS sequence"/>
</dbReference>
<organism evidence="8 9">
    <name type="scientific">Phyllosticta citricarpa</name>
    <dbReference type="NCBI Taxonomy" id="55181"/>
    <lineage>
        <taxon>Eukaryota</taxon>
        <taxon>Fungi</taxon>
        <taxon>Dikarya</taxon>
        <taxon>Ascomycota</taxon>
        <taxon>Pezizomycotina</taxon>
        <taxon>Dothideomycetes</taxon>
        <taxon>Dothideomycetes incertae sedis</taxon>
        <taxon>Botryosphaeriales</taxon>
        <taxon>Phyllostictaceae</taxon>
        <taxon>Phyllosticta</taxon>
    </lineage>
</organism>
<evidence type="ECO:0000313" key="8">
    <source>
        <dbReference type="EMBL" id="KAK7537654.1"/>
    </source>
</evidence>
<feature type="compositionally biased region" description="Polar residues" evidence="6">
    <location>
        <begin position="543"/>
        <end position="555"/>
    </location>
</feature>
<name>A0ABR1LR41_9PEZI</name>
<keyword evidence="3" id="KW-0238">DNA-binding</keyword>
<feature type="region of interest" description="Disordered" evidence="6">
    <location>
        <begin position="538"/>
        <end position="627"/>
    </location>
</feature>
<evidence type="ECO:0000256" key="1">
    <source>
        <dbReference type="ARBA" id="ARBA00022833"/>
    </source>
</evidence>
<proteinExistence type="predicted"/>
<feature type="region of interest" description="Disordered" evidence="6">
    <location>
        <begin position="40"/>
        <end position="102"/>
    </location>
</feature>
<keyword evidence="1" id="KW-0862">Zinc</keyword>
<evidence type="ECO:0000256" key="2">
    <source>
        <dbReference type="ARBA" id="ARBA00023015"/>
    </source>
</evidence>
<feature type="compositionally biased region" description="Low complexity" evidence="6">
    <location>
        <begin position="62"/>
        <end position="73"/>
    </location>
</feature>
<dbReference type="CDD" id="cd00067">
    <property type="entry name" value="GAL4"/>
    <property type="match status" value="1"/>
</dbReference>
<feature type="domain" description="Xylanolytic transcriptional activator regulatory" evidence="7">
    <location>
        <begin position="291"/>
        <end position="366"/>
    </location>
</feature>
<dbReference type="EMBL" id="JBBPDW010000034">
    <property type="protein sequence ID" value="KAK7537654.1"/>
    <property type="molecule type" value="Genomic_DNA"/>
</dbReference>
<keyword evidence="2" id="KW-0805">Transcription regulation</keyword>
<dbReference type="InterPro" id="IPR007219">
    <property type="entry name" value="XnlR_reg_dom"/>
</dbReference>
<accession>A0ABR1LR41</accession>
<dbReference type="PANTHER" id="PTHR47171:SF6">
    <property type="entry name" value="SPECIFIC TRANSCRIPTION FACTOR, PUTATIVE (AFU_ORTHOLOGUE AFUA_2G06130)-RELATED"/>
    <property type="match status" value="1"/>
</dbReference>
<dbReference type="CDD" id="cd12148">
    <property type="entry name" value="fungal_TF_MHR"/>
    <property type="match status" value="1"/>
</dbReference>